<reference evidence="3 4" key="1">
    <citation type="submission" date="2024-09" db="EMBL/GenBank/DDBJ databases">
        <authorList>
            <person name="Sun Q."/>
            <person name="Mori K."/>
        </authorList>
    </citation>
    <scope>NUCLEOTIDE SEQUENCE [LARGE SCALE GENOMIC DNA]</scope>
    <source>
        <strain evidence="3 4">CGMCC 1.9126</strain>
    </source>
</reference>
<name>A0ABV6KXG9_9BACI</name>
<comment type="caution">
    <text evidence="3">The sequence shown here is derived from an EMBL/GenBank/DDBJ whole genome shotgun (WGS) entry which is preliminary data.</text>
</comment>
<dbReference type="PROSITE" id="PS00061">
    <property type="entry name" value="ADH_SHORT"/>
    <property type="match status" value="1"/>
</dbReference>
<dbReference type="EC" id="1.1.1.-" evidence="3"/>
<dbReference type="SMART" id="SM00822">
    <property type="entry name" value="PKS_KR"/>
    <property type="match status" value="1"/>
</dbReference>
<keyword evidence="3" id="KW-0560">Oxidoreductase</keyword>
<dbReference type="PANTHER" id="PTHR42760">
    <property type="entry name" value="SHORT-CHAIN DEHYDROGENASES/REDUCTASES FAMILY MEMBER"/>
    <property type="match status" value="1"/>
</dbReference>
<keyword evidence="4" id="KW-1185">Reference proteome</keyword>
<feature type="domain" description="Ketoreductase" evidence="2">
    <location>
        <begin position="11"/>
        <end position="194"/>
    </location>
</feature>
<dbReference type="RefSeq" id="WP_377059140.1">
    <property type="nucleotide sequence ID" value="NZ_JBHLUU010000126.1"/>
</dbReference>
<dbReference type="InterPro" id="IPR020904">
    <property type="entry name" value="Sc_DH/Rdtase_CS"/>
</dbReference>
<evidence type="ECO:0000313" key="4">
    <source>
        <dbReference type="Proteomes" id="UP001589738"/>
    </source>
</evidence>
<comment type="similarity">
    <text evidence="1">Belongs to the short-chain dehydrogenases/reductases (SDR) family.</text>
</comment>
<gene>
    <name evidence="3" type="ORF">ACFFHF_22840</name>
</gene>
<evidence type="ECO:0000313" key="3">
    <source>
        <dbReference type="EMBL" id="MFC0478031.1"/>
    </source>
</evidence>
<sequence length="257" mass="27808">MYLPSFRLDNKHAIVTGAGRGIGKALAIGLAEAGADVALLSRTEGDLRETAEMIRSLGKRVLVIPTDVTLKEEVLRAVSTVEDEWGEIHILINNAGMNIRSKAIEVTEEEWQTIMDTNLKSAFMISQQVGKVMQKHGTAGRIISISSVAGHVALRTGVVYAATKAAMIQMTKVLALEWGPHNINVNSIGPWYFKTPLTETLLSNKEYVKDILAVTPLNRVGELPELVGPVVMLASEAGNYISGQTIFVDGGMTIHGF</sequence>
<dbReference type="InterPro" id="IPR057326">
    <property type="entry name" value="KR_dom"/>
</dbReference>
<organism evidence="3 4">
    <name type="scientific">Robertmurraya beringensis</name>
    <dbReference type="NCBI Taxonomy" id="641660"/>
    <lineage>
        <taxon>Bacteria</taxon>
        <taxon>Bacillati</taxon>
        <taxon>Bacillota</taxon>
        <taxon>Bacilli</taxon>
        <taxon>Bacillales</taxon>
        <taxon>Bacillaceae</taxon>
        <taxon>Robertmurraya</taxon>
    </lineage>
</organism>
<dbReference type="PRINTS" id="PR00080">
    <property type="entry name" value="SDRFAMILY"/>
</dbReference>
<dbReference type="EMBL" id="JBHLUU010000126">
    <property type="protein sequence ID" value="MFC0478031.1"/>
    <property type="molecule type" value="Genomic_DNA"/>
</dbReference>
<evidence type="ECO:0000256" key="1">
    <source>
        <dbReference type="ARBA" id="ARBA00006484"/>
    </source>
</evidence>
<protein>
    <submittedName>
        <fullName evidence="3">SDR family NAD(P)-dependent oxidoreductase</fullName>
        <ecNumber evidence="3">1.1.1.-</ecNumber>
    </submittedName>
</protein>
<dbReference type="InterPro" id="IPR036291">
    <property type="entry name" value="NAD(P)-bd_dom_sf"/>
</dbReference>
<evidence type="ECO:0000259" key="2">
    <source>
        <dbReference type="SMART" id="SM00822"/>
    </source>
</evidence>
<dbReference type="Pfam" id="PF13561">
    <property type="entry name" value="adh_short_C2"/>
    <property type="match status" value="1"/>
</dbReference>
<dbReference type="Proteomes" id="UP001589738">
    <property type="component" value="Unassembled WGS sequence"/>
</dbReference>
<dbReference type="SUPFAM" id="SSF51735">
    <property type="entry name" value="NAD(P)-binding Rossmann-fold domains"/>
    <property type="match status" value="1"/>
</dbReference>
<dbReference type="GO" id="GO:0016491">
    <property type="term" value="F:oxidoreductase activity"/>
    <property type="evidence" value="ECO:0007669"/>
    <property type="project" value="UniProtKB-KW"/>
</dbReference>
<dbReference type="InterPro" id="IPR002347">
    <property type="entry name" value="SDR_fam"/>
</dbReference>
<proteinExistence type="inferred from homology"/>
<accession>A0ABV6KXG9</accession>
<dbReference type="Gene3D" id="3.40.50.720">
    <property type="entry name" value="NAD(P)-binding Rossmann-like Domain"/>
    <property type="match status" value="1"/>
</dbReference>
<dbReference type="PRINTS" id="PR00081">
    <property type="entry name" value="GDHRDH"/>
</dbReference>